<comment type="caution">
    <text evidence="1">The sequence shown here is derived from an EMBL/GenBank/DDBJ whole genome shotgun (WGS) entry which is preliminary data.</text>
</comment>
<reference evidence="1" key="2">
    <citation type="submission" date="2021-12" db="EMBL/GenBank/DDBJ databases">
        <title>Resequencing data analysis of finger millet.</title>
        <authorList>
            <person name="Hatakeyama M."/>
            <person name="Aluri S."/>
            <person name="Balachadran M.T."/>
            <person name="Sivarajan S.R."/>
            <person name="Poveda L."/>
            <person name="Shimizu-Inatsugi R."/>
            <person name="Schlapbach R."/>
            <person name="Sreeman S.M."/>
            <person name="Shimizu K.K."/>
        </authorList>
    </citation>
    <scope>NUCLEOTIDE SEQUENCE</scope>
</reference>
<keyword evidence="2" id="KW-1185">Reference proteome</keyword>
<dbReference type="Proteomes" id="UP001054889">
    <property type="component" value="Unassembled WGS sequence"/>
</dbReference>
<dbReference type="EMBL" id="BQKI01000013">
    <property type="protein sequence ID" value="GJN06737.1"/>
    <property type="molecule type" value="Genomic_DNA"/>
</dbReference>
<reference evidence="1" key="1">
    <citation type="journal article" date="2018" name="DNA Res.">
        <title>Multiple hybrid de novo genome assembly of finger millet, an orphan allotetraploid crop.</title>
        <authorList>
            <person name="Hatakeyama M."/>
            <person name="Aluri S."/>
            <person name="Balachadran M.T."/>
            <person name="Sivarajan S.R."/>
            <person name="Patrignani A."/>
            <person name="Gruter S."/>
            <person name="Poveda L."/>
            <person name="Shimizu-Inatsugi R."/>
            <person name="Baeten J."/>
            <person name="Francoijs K.J."/>
            <person name="Nataraja K.N."/>
            <person name="Reddy Y.A.N."/>
            <person name="Phadnis S."/>
            <person name="Ravikumar R.L."/>
            <person name="Schlapbach R."/>
            <person name="Sreeman S.M."/>
            <person name="Shimizu K.K."/>
        </authorList>
    </citation>
    <scope>NUCLEOTIDE SEQUENCE</scope>
</reference>
<organism evidence="1 2">
    <name type="scientific">Eleusine coracana subsp. coracana</name>
    <dbReference type="NCBI Taxonomy" id="191504"/>
    <lineage>
        <taxon>Eukaryota</taxon>
        <taxon>Viridiplantae</taxon>
        <taxon>Streptophyta</taxon>
        <taxon>Embryophyta</taxon>
        <taxon>Tracheophyta</taxon>
        <taxon>Spermatophyta</taxon>
        <taxon>Magnoliopsida</taxon>
        <taxon>Liliopsida</taxon>
        <taxon>Poales</taxon>
        <taxon>Poaceae</taxon>
        <taxon>PACMAD clade</taxon>
        <taxon>Chloridoideae</taxon>
        <taxon>Cynodonteae</taxon>
        <taxon>Eleusininae</taxon>
        <taxon>Eleusine</taxon>
    </lineage>
</organism>
<proteinExistence type="predicted"/>
<dbReference type="AlphaFoldDB" id="A0AAV5D833"/>
<protein>
    <submittedName>
        <fullName evidence="1">Uncharacterized protein</fullName>
    </submittedName>
</protein>
<sequence length="220" mass="23952">MGDELGEIPLLPFGGVPLVEEQVERCGGDGSVWRCLLMMHDGLGSSVADEVVASIPCADILDPCLELLDLVDGLVQRQRRCGNARRDDGMEKAAPLVGLLVQVDDELDAVFHVEGQLADLTHPGHHHQVPDAFVVGHGEEGLHHLELARDEHQITLRTLPKLCFLLDCRLGLGHCPLHHRLGQANGELRHGSILLSPSSQIIDSGVLRFVHRFSSSNHGI</sequence>
<accession>A0AAV5D833</accession>
<name>A0AAV5D833_ELECO</name>
<evidence type="ECO:0000313" key="1">
    <source>
        <dbReference type="EMBL" id="GJN06737.1"/>
    </source>
</evidence>
<evidence type="ECO:0000313" key="2">
    <source>
        <dbReference type="Proteomes" id="UP001054889"/>
    </source>
</evidence>
<gene>
    <name evidence="1" type="primary">ga24493</name>
    <name evidence="1" type="ORF">PR202_ga24493</name>
</gene>